<keyword evidence="5" id="KW-1003">Cell membrane</keyword>
<evidence type="ECO:0000256" key="9">
    <source>
        <dbReference type="ARBA" id="ARBA00023136"/>
    </source>
</evidence>
<organism evidence="13">
    <name type="scientific">freshwater metagenome</name>
    <dbReference type="NCBI Taxonomy" id="449393"/>
    <lineage>
        <taxon>unclassified sequences</taxon>
        <taxon>metagenomes</taxon>
        <taxon>ecological metagenomes</taxon>
    </lineage>
</organism>
<comment type="subcellular location">
    <subcellularLocation>
        <location evidence="1">Cell membrane</location>
        <topology evidence="1">Multi-pass membrane protein</topology>
    </subcellularLocation>
</comment>
<comment type="similarity">
    <text evidence="2">Belongs to the UppP family.</text>
</comment>
<evidence type="ECO:0000256" key="10">
    <source>
        <dbReference type="ARBA" id="ARBA00032707"/>
    </source>
</evidence>
<evidence type="ECO:0000256" key="7">
    <source>
        <dbReference type="ARBA" id="ARBA00022801"/>
    </source>
</evidence>
<evidence type="ECO:0000256" key="5">
    <source>
        <dbReference type="ARBA" id="ARBA00022475"/>
    </source>
</evidence>
<keyword evidence="6 12" id="KW-0812">Transmembrane</keyword>
<evidence type="ECO:0000256" key="2">
    <source>
        <dbReference type="ARBA" id="ARBA00010621"/>
    </source>
</evidence>
<name>A0A6J6H416_9ZZZZ</name>
<evidence type="ECO:0000256" key="8">
    <source>
        <dbReference type="ARBA" id="ARBA00022989"/>
    </source>
</evidence>
<comment type="catalytic activity">
    <reaction evidence="11">
        <text>di-trans,octa-cis-undecaprenyl diphosphate + H2O = di-trans,octa-cis-undecaprenyl phosphate + phosphate + H(+)</text>
        <dbReference type="Rhea" id="RHEA:28094"/>
        <dbReference type="ChEBI" id="CHEBI:15377"/>
        <dbReference type="ChEBI" id="CHEBI:15378"/>
        <dbReference type="ChEBI" id="CHEBI:43474"/>
        <dbReference type="ChEBI" id="CHEBI:58405"/>
        <dbReference type="ChEBI" id="CHEBI:60392"/>
        <dbReference type="EC" id="3.6.1.27"/>
    </reaction>
</comment>
<dbReference type="AlphaFoldDB" id="A0A6J6H416"/>
<dbReference type="PANTHER" id="PTHR30622:SF3">
    <property type="entry name" value="UNDECAPRENYL-DIPHOSPHATASE"/>
    <property type="match status" value="1"/>
</dbReference>
<protein>
    <recommendedName>
        <fullName evidence="4">Undecaprenyl-diphosphatase</fullName>
        <ecNumber evidence="3">3.6.1.27</ecNumber>
    </recommendedName>
    <alternativeName>
        <fullName evidence="10">Undecaprenyl pyrophosphate phosphatase</fullName>
    </alternativeName>
</protein>
<evidence type="ECO:0000256" key="12">
    <source>
        <dbReference type="SAM" id="Phobius"/>
    </source>
</evidence>
<evidence type="ECO:0000313" key="13">
    <source>
        <dbReference type="EMBL" id="CAB4607410.1"/>
    </source>
</evidence>
<dbReference type="GO" id="GO:0005886">
    <property type="term" value="C:plasma membrane"/>
    <property type="evidence" value="ECO:0007669"/>
    <property type="project" value="UniProtKB-SubCell"/>
</dbReference>
<feature type="transmembrane region" description="Helical" evidence="12">
    <location>
        <begin position="52"/>
        <end position="69"/>
    </location>
</feature>
<dbReference type="Pfam" id="PF02673">
    <property type="entry name" value="BacA"/>
    <property type="match status" value="1"/>
</dbReference>
<dbReference type="EMBL" id="CAEZUL010000153">
    <property type="protein sequence ID" value="CAB4607410.1"/>
    <property type="molecule type" value="Genomic_DNA"/>
</dbReference>
<evidence type="ECO:0000256" key="11">
    <source>
        <dbReference type="ARBA" id="ARBA00047594"/>
    </source>
</evidence>
<reference evidence="13" key="1">
    <citation type="submission" date="2020-05" db="EMBL/GenBank/DDBJ databases">
        <authorList>
            <person name="Chiriac C."/>
            <person name="Salcher M."/>
            <person name="Ghai R."/>
            <person name="Kavagutti S V."/>
        </authorList>
    </citation>
    <scope>NUCLEOTIDE SEQUENCE</scope>
</reference>
<keyword evidence="8 12" id="KW-1133">Transmembrane helix</keyword>
<accession>A0A6J6H416</accession>
<evidence type="ECO:0000256" key="1">
    <source>
        <dbReference type="ARBA" id="ARBA00004651"/>
    </source>
</evidence>
<dbReference type="InterPro" id="IPR003824">
    <property type="entry name" value="UppP"/>
</dbReference>
<sequence>MSVDLLSIPESILLGVVEGITEFLPISSTGHLLVVGDLIGFGTGSASTAADTYSIAIQFGAILAVLFLYRNRIWSLLRGLVGADVEGRDGLIRLVVAFLPAALIGVVAGDALKSALFGPIPVTIAWLVGGVVLLRWRPAVGTLSFHQMPIRSAFIIGCAQSLALWPGVSRSLVTLIAALALGLSMAAAIEFSFLLGLITLSAATALDLAKHGSELVDQFGLLAPFIGLLFAFVTAIIAVKWMIGYLSSHSLAIFGWYRIAVGVLSVVLLATNVL</sequence>
<keyword evidence="7" id="KW-0378">Hydrolase</keyword>
<feature type="transmembrane region" description="Helical" evidence="12">
    <location>
        <begin position="148"/>
        <end position="166"/>
    </location>
</feature>
<feature type="transmembrane region" description="Helical" evidence="12">
    <location>
        <begin position="255"/>
        <end position="273"/>
    </location>
</feature>
<evidence type="ECO:0000256" key="6">
    <source>
        <dbReference type="ARBA" id="ARBA00022692"/>
    </source>
</evidence>
<dbReference type="HAMAP" id="MF_01006">
    <property type="entry name" value="Undec_diphosphatase"/>
    <property type="match status" value="1"/>
</dbReference>
<keyword evidence="9 12" id="KW-0472">Membrane</keyword>
<evidence type="ECO:0000256" key="3">
    <source>
        <dbReference type="ARBA" id="ARBA00012374"/>
    </source>
</evidence>
<feature type="transmembrane region" description="Helical" evidence="12">
    <location>
        <begin position="172"/>
        <end position="198"/>
    </location>
</feature>
<dbReference type="PANTHER" id="PTHR30622">
    <property type="entry name" value="UNDECAPRENYL-DIPHOSPHATASE"/>
    <property type="match status" value="1"/>
</dbReference>
<feature type="transmembrane region" description="Helical" evidence="12">
    <location>
        <begin position="219"/>
        <end position="243"/>
    </location>
</feature>
<evidence type="ECO:0000256" key="4">
    <source>
        <dbReference type="ARBA" id="ARBA00021581"/>
    </source>
</evidence>
<proteinExistence type="inferred from homology"/>
<gene>
    <name evidence="13" type="ORF">UFOPK1808_01152</name>
</gene>
<feature type="transmembrane region" description="Helical" evidence="12">
    <location>
        <begin position="115"/>
        <end position="136"/>
    </location>
</feature>
<feature type="transmembrane region" description="Helical" evidence="12">
    <location>
        <begin position="90"/>
        <end position="109"/>
    </location>
</feature>
<dbReference type="EC" id="3.6.1.27" evidence="3"/>
<dbReference type="GO" id="GO:0050380">
    <property type="term" value="F:undecaprenyl-diphosphatase activity"/>
    <property type="evidence" value="ECO:0007669"/>
    <property type="project" value="UniProtKB-EC"/>
</dbReference>